<dbReference type="EMBL" id="CP073708">
    <property type="protein sequence ID" value="QUO40326.1"/>
    <property type="molecule type" value="Genomic_DNA"/>
</dbReference>
<evidence type="ECO:0000313" key="2">
    <source>
        <dbReference type="EMBL" id="QQE73245.1"/>
    </source>
</evidence>
<organism evidence="2 4">
    <name type="scientific">Brevibacillus composti</name>
    <dbReference type="NCBI Taxonomy" id="2796470"/>
    <lineage>
        <taxon>Bacteria</taxon>
        <taxon>Bacillati</taxon>
        <taxon>Bacillota</taxon>
        <taxon>Bacilli</taxon>
        <taxon>Bacillales</taxon>
        <taxon>Paenibacillaceae</taxon>
        <taxon>Brevibacillus</taxon>
    </lineage>
</organism>
<keyword evidence="5" id="KW-1185">Reference proteome</keyword>
<dbReference type="EMBL" id="CP066308">
    <property type="protein sequence ID" value="QQE73245.1"/>
    <property type="molecule type" value="Genomic_DNA"/>
</dbReference>
<dbReference type="SFLD" id="SFLDS00029">
    <property type="entry name" value="Radical_SAM"/>
    <property type="match status" value="1"/>
</dbReference>
<dbReference type="Proteomes" id="UP000677234">
    <property type="component" value="Chromosome"/>
</dbReference>
<dbReference type="SFLD" id="SFLDG01065">
    <property type="entry name" value="anaerobic_coproporphyrinogen-I"/>
    <property type="match status" value="1"/>
</dbReference>
<dbReference type="GO" id="GO:0006779">
    <property type="term" value="P:porphyrin-containing compound biosynthetic process"/>
    <property type="evidence" value="ECO:0007669"/>
    <property type="project" value="TreeGrafter"/>
</dbReference>
<dbReference type="PANTHER" id="PTHR13932:SF1">
    <property type="entry name" value="OXYGEN-INDEPENDENT COPROPORPHYRINOGEN-III OXIDASE-LIKE PROTEIN HEMZ"/>
    <property type="match status" value="1"/>
</dbReference>
<dbReference type="GO" id="GO:0051539">
    <property type="term" value="F:4 iron, 4 sulfur cluster binding"/>
    <property type="evidence" value="ECO:0007669"/>
    <property type="project" value="TreeGrafter"/>
</dbReference>
<dbReference type="GO" id="GO:0005737">
    <property type="term" value="C:cytoplasm"/>
    <property type="evidence" value="ECO:0007669"/>
    <property type="project" value="TreeGrafter"/>
</dbReference>
<dbReference type="RefSeq" id="WP_198826871.1">
    <property type="nucleotide sequence ID" value="NZ_CP066308.1"/>
</dbReference>
<dbReference type="Pfam" id="PF04055">
    <property type="entry name" value="Radical_SAM"/>
    <property type="match status" value="1"/>
</dbReference>
<dbReference type="Proteomes" id="UP000595847">
    <property type="component" value="Chromosome"/>
</dbReference>
<feature type="domain" description="Radical SAM core" evidence="1">
    <location>
        <begin position="169"/>
        <end position="407"/>
    </location>
</feature>
<dbReference type="InterPro" id="IPR023404">
    <property type="entry name" value="rSAM_horseshoe"/>
</dbReference>
<dbReference type="SFLD" id="SFLDF00310">
    <property type="entry name" value="oxygen-independent_coproporphy"/>
    <property type="match status" value="1"/>
</dbReference>
<dbReference type="InterPro" id="IPR007197">
    <property type="entry name" value="rSAM"/>
</dbReference>
<dbReference type="InterPro" id="IPR006638">
    <property type="entry name" value="Elp3/MiaA/NifB-like_rSAM"/>
</dbReference>
<dbReference type="PROSITE" id="PS51918">
    <property type="entry name" value="RADICAL_SAM"/>
    <property type="match status" value="1"/>
</dbReference>
<gene>
    <name evidence="2" type="ORF">JD108_15210</name>
    <name evidence="3" type="ORF">KDJ56_15155</name>
</gene>
<dbReference type="InterPro" id="IPR034505">
    <property type="entry name" value="Coproporphyrinogen-III_oxidase"/>
</dbReference>
<accession>A0A7T5JMR7</accession>
<dbReference type="GO" id="GO:0003824">
    <property type="term" value="F:catalytic activity"/>
    <property type="evidence" value="ECO:0007669"/>
    <property type="project" value="InterPro"/>
</dbReference>
<dbReference type="Gene3D" id="3.80.30.20">
    <property type="entry name" value="tm_1862 like domain"/>
    <property type="match status" value="1"/>
</dbReference>
<evidence type="ECO:0000313" key="4">
    <source>
        <dbReference type="Proteomes" id="UP000595847"/>
    </source>
</evidence>
<dbReference type="PANTHER" id="PTHR13932">
    <property type="entry name" value="COPROPORPHYRINIGEN III OXIDASE"/>
    <property type="match status" value="1"/>
</dbReference>
<dbReference type="InterPro" id="IPR058240">
    <property type="entry name" value="rSAM_sf"/>
</dbReference>
<dbReference type="NCBIfam" id="TIGR03994">
    <property type="entry name" value="rSAM_HemZ"/>
    <property type="match status" value="1"/>
</dbReference>
<proteinExistence type="predicted"/>
<dbReference type="CDD" id="cd01335">
    <property type="entry name" value="Radical_SAM"/>
    <property type="match status" value="1"/>
</dbReference>
<evidence type="ECO:0000259" key="1">
    <source>
        <dbReference type="PROSITE" id="PS51918"/>
    </source>
</evidence>
<dbReference type="InterPro" id="IPR023995">
    <property type="entry name" value="HemZ"/>
</dbReference>
<sequence length="511" mass="58989">MIQVKCLGHQFEREIGLILALFYEDPDIAYVSEWQKDDGLRITLALEERPDGVAARGALEAEERHIEKMTERSYALLQKAAADEREQRKIAKRAVSYVLLLLLEELTGIEQGWGVLTGIRPTKLMHQFLSSGEAREAVHQRLRQDYMVRPYKIELLQEIVDRQLKVVPDFYRIDRELSVYIGIPFCPTKCAYCTFPAYAIRSHTASVNPFLEGLHYEMERLGEWLTRRDMRITSIYFGGGTPTSITAEDMDQLFQTMHRTFPHMDSVRELTVEAGRPDTITREKLDVMKRWNVDRISINPQSFTQETLQAIGRHHTVEETIEKYHLAMEMGLRNINMDLIIGLPGEGMREWEHSLREVEKLMPASLTVHTLSFKRASEMTQNKERYQVASREEVGRMMALASDWTRAHGYHPYYLYRQKNILGNLENVGYSLDGQESIYNIMIMEEAQTILGLGCGAVSKLMAPGSGKLVRWPNPKDPRTYNETYRRLTEEKIRDLDEVYGFAPLESSGAR</sequence>
<reference evidence="2 4" key="1">
    <citation type="submission" date="2020-12" db="EMBL/GenBank/DDBJ databases">
        <title>strain FJAT-54423T represents a novel species of the genus Brevibacillus.</title>
        <authorList>
            <person name="Tang R."/>
        </authorList>
    </citation>
    <scope>NUCLEOTIDE SEQUENCE [LARGE SCALE GENOMIC DNA]</scope>
    <source>
        <strain evidence="2 4">FJAT-54423</strain>
    </source>
</reference>
<evidence type="ECO:0000313" key="3">
    <source>
        <dbReference type="EMBL" id="QUO40326.1"/>
    </source>
</evidence>
<name>A0A7T5JMR7_9BACL</name>
<protein>
    <submittedName>
        <fullName evidence="2">Coproporphyrinogen III oxidase</fullName>
    </submittedName>
</protein>
<dbReference type="AlphaFoldDB" id="A0A7T5JMR7"/>
<reference evidence="3" key="2">
    <citation type="submission" date="2021-04" db="EMBL/GenBank/DDBJ databases">
        <title>Brevibacillus composti FJAT-54423, complete genome.</title>
        <authorList>
            <person name="Tang R."/>
        </authorList>
    </citation>
    <scope>NUCLEOTIDE SEQUENCE</scope>
    <source>
        <strain evidence="3">FJAT-54424</strain>
    </source>
</reference>
<dbReference type="SMART" id="SM00729">
    <property type="entry name" value="Elp3"/>
    <property type="match status" value="1"/>
</dbReference>
<evidence type="ECO:0000313" key="5">
    <source>
        <dbReference type="Proteomes" id="UP000677234"/>
    </source>
</evidence>
<dbReference type="NCBIfam" id="NF006061">
    <property type="entry name" value="PRK08207.1-4"/>
    <property type="match status" value="1"/>
</dbReference>
<dbReference type="SFLD" id="SFLDG01082">
    <property type="entry name" value="B12-binding_domain_containing"/>
    <property type="match status" value="1"/>
</dbReference>
<dbReference type="KEGG" id="bcop:JD108_15210"/>
<dbReference type="SUPFAM" id="SSF102114">
    <property type="entry name" value="Radical SAM enzymes"/>
    <property type="match status" value="1"/>
</dbReference>